<accession>A0A363NWD1</accession>
<evidence type="ECO:0000256" key="1">
    <source>
        <dbReference type="SAM" id="SignalP"/>
    </source>
</evidence>
<evidence type="ECO:0000313" key="2">
    <source>
        <dbReference type="EMBL" id="PUV25033.1"/>
    </source>
</evidence>
<dbReference type="OrthoDB" id="1467310at2"/>
<dbReference type="SUPFAM" id="SSF82185">
    <property type="entry name" value="Histone H3 K4-specific methyltransferase SET7/9 N-terminal domain"/>
    <property type="match status" value="1"/>
</dbReference>
<dbReference type="RefSeq" id="WP_108633365.1">
    <property type="nucleotide sequence ID" value="NZ_QCXX01000002.1"/>
</dbReference>
<organism evidence="2 3">
    <name type="scientific">Sphingobacterium athyrii</name>
    <dbReference type="NCBI Taxonomy" id="2152717"/>
    <lineage>
        <taxon>Bacteria</taxon>
        <taxon>Pseudomonadati</taxon>
        <taxon>Bacteroidota</taxon>
        <taxon>Sphingobacteriia</taxon>
        <taxon>Sphingobacteriales</taxon>
        <taxon>Sphingobacteriaceae</taxon>
        <taxon>Sphingobacterium</taxon>
    </lineage>
</organism>
<dbReference type="EMBL" id="QCXX01000002">
    <property type="protein sequence ID" value="PUV25033.1"/>
    <property type="molecule type" value="Genomic_DNA"/>
</dbReference>
<name>A0A363NWD1_9SPHI</name>
<dbReference type="AlphaFoldDB" id="A0A363NWD1"/>
<feature type="signal peptide" evidence="1">
    <location>
        <begin position="1"/>
        <end position="29"/>
    </location>
</feature>
<evidence type="ECO:0000313" key="3">
    <source>
        <dbReference type="Proteomes" id="UP000250831"/>
    </source>
</evidence>
<feature type="chain" id="PRO_5017034015" evidence="1">
    <location>
        <begin position="30"/>
        <end position="128"/>
    </location>
</feature>
<keyword evidence="3" id="KW-1185">Reference proteome</keyword>
<protein>
    <submittedName>
        <fullName evidence="2">Uncharacterized protein</fullName>
    </submittedName>
</protein>
<gene>
    <name evidence="2" type="ORF">DCO56_08815</name>
</gene>
<reference evidence="2 3" key="1">
    <citation type="submission" date="2018-04" db="EMBL/GenBank/DDBJ databases">
        <title>Sphingobacterium sp. M46 Genome.</title>
        <authorList>
            <person name="Cheng J."/>
            <person name="Li Y."/>
        </authorList>
    </citation>
    <scope>NUCLEOTIDE SEQUENCE [LARGE SCALE GENOMIC DNA]</scope>
    <source>
        <strain evidence="2 3">M46</strain>
    </source>
</reference>
<comment type="caution">
    <text evidence="2">The sequence shown here is derived from an EMBL/GenBank/DDBJ whole genome shotgun (WGS) entry which is preliminary data.</text>
</comment>
<dbReference type="Proteomes" id="UP000250831">
    <property type="component" value="Unassembled WGS sequence"/>
</dbReference>
<proteinExistence type="predicted"/>
<keyword evidence="1" id="KW-0732">Signal</keyword>
<sequence>MNSTTITRNNSKFSYFTLLLLFMLSVAHVSGQTGETFPHCNCTEIRTADAYKVISNNVVLEERHFIESKRDGVWISRDANGNLLRKVNHKRGNLDNTYESFYRASSFDISSDYFSFMVSTNKEVNCIV</sequence>